<dbReference type="STRING" id="1121391.SAMN02745206_01848"/>
<dbReference type="InterPro" id="IPR017900">
    <property type="entry name" value="4Fe4S_Fe_S_CS"/>
</dbReference>
<evidence type="ECO:0000259" key="7">
    <source>
        <dbReference type="PROSITE" id="PS51379"/>
    </source>
</evidence>
<keyword evidence="6" id="KW-0411">Iron-sulfur</keyword>
<organism evidence="8 9">
    <name type="scientific">Desulfacinum infernum DSM 9756</name>
    <dbReference type="NCBI Taxonomy" id="1121391"/>
    <lineage>
        <taxon>Bacteria</taxon>
        <taxon>Pseudomonadati</taxon>
        <taxon>Thermodesulfobacteriota</taxon>
        <taxon>Syntrophobacteria</taxon>
        <taxon>Syntrophobacterales</taxon>
        <taxon>Syntrophobacteraceae</taxon>
        <taxon>Desulfacinum</taxon>
    </lineage>
</organism>
<gene>
    <name evidence="8" type="ORF">SAMN02745206_01848</name>
</gene>
<evidence type="ECO:0000256" key="2">
    <source>
        <dbReference type="ARBA" id="ARBA00022485"/>
    </source>
</evidence>
<dbReference type="Gene3D" id="1.10.1060.10">
    <property type="entry name" value="Alpha-helical ferredoxin"/>
    <property type="match status" value="1"/>
</dbReference>
<feature type="domain" description="4Fe-4S ferredoxin-type" evidence="7">
    <location>
        <begin position="136"/>
        <end position="168"/>
    </location>
</feature>
<evidence type="ECO:0000313" key="8">
    <source>
        <dbReference type="EMBL" id="SHF37353.1"/>
    </source>
</evidence>
<evidence type="ECO:0000256" key="6">
    <source>
        <dbReference type="ARBA" id="ARBA00023014"/>
    </source>
</evidence>
<dbReference type="PANTHER" id="PTHR43551:SF1">
    <property type="entry name" value="HETERODISULFIDE REDUCTASE"/>
    <property type="match status" value="1"/>
</dbReference>
<keyword evidence="2" id="KW-0004">4Fe-4S</keyword>
<name>A0A1M5B4D1_9BACT</name>
<feature type="domain" description="4Fe-4S ferredoxin-type" evidence="7">
    <location>
        <begin position="94"/>
        <end position="123"/>
    </location>
</feature>
<dbReference type="InterPro" id="IPR009061">
    <property type="entry name" value="DNA-bd_dom_put_sf"/>
</dbReference>
<dbReference type="GO" id="GO:0051539">
    <property type="term" value="F:4 iron, 4 sulfur cluster binding"/>
    <property type="evidence" value="ECO:0007669"/>
    <property type="project" value="UniProtKB-KW"/>
</dbReference>
<keyword evidence="9" id="KW-1185">Reference proteome</keyword>
<dbReference type="SUPFAM" id="SSF46548">
    <property type="entry name" value="alpha-helical ferredoxin"/>
    <property type="match status" value="1"/>
</dbReference>
<reference evidence="9" key="1">
    <citation type="submission" date="2016-11" db="EMBL/GenBank/DDBJ databases">
        <authorList>
            <person name="Varghese N."/>
            <person name="Submissions S."/>
        </authorList>
    </citation>
    <scope>NUCLEOTIDE SEQUENCE [LARGE SCALE GENOMIC DNA]</scope>
    <source>
        <strain evidence="9">DSM 9756</strain>
    </source>
</reference>
<sequence length="308" mass="34655">MIVVQIGRLAEQLGVHRNTIRNWIRSGKLPARSVPGKRYLIKEEEFHKLCHAFGLDPDTIEVRRVPMKNDEGRESKELEGPLAELGPRTGLFRESPQWADVCLTCGSCASACPISAVDGMDPRKVVRMAVLGLEKELLESDWVWKCTLCGKCEEACPMNVEIVSLVRAVRGRKPRDLVPGALQRGVQTFLQTGNNLGIPREDFVALCLDLADELVEEGWSGFQVPLDVKGARLLVTVNSKEPFADPDDMKFLWKILYAARESWTLPTENWEGLNWGYFTGDDEVMKAMVANLVDNMYRLQCRTLLLPL</sequence>
<protein>
    <submittedName>
        <fullName evidence="8">DNA binding domain-containing protein, excisionase family</fullName>
    </submittedName>
</protein>
<evidence type="ECO:0000313" key="9">
    <source>
        <dbReference type="Proteomes" id="UP000184076"/>
    </source>
</evidence>
<dbReference type="PANTHER" id="PTHR43551">
    <property type="entry name" value="FUMARATE REDUCTASE IRON-SULFUR SUBUNIT"/>
    <property type="match status" value="1"/>
</dbReference>
<dbReference type="Pfam" id="PF12728">
    <property type="entry name" value="HTH_17"/>
    <property type="match status" value="1"/>
</dbReference>
<dbReference type="GO" id="GO:0003677">
    <property type="term" value="F:DNA binding"/>
    <property type="evidence" value="ECO:0007669"/>
    <property type="project" value="InterPro"/>
</dbReference>
<dbReference type="Pfam" id="PF13183">
    <property type="entry name" value="Fer4_8"/>
    <property type="match status" value="1"/>
</dbReference>
<dbReference type="AlphaFoldDB" id="A0A1M5B4D1"/>
<evidence type="ECO:0000256" key="5">
    <source>
        <dbReference type="ARBA" id="ARBA00023004"/>
    </source>
</evidence>
<dbReference type="InterPro" id="IPR017896">
    <property type="entry name" value="4Fe4S_Fe-S-bd"/>
</dbReference>
<dbReference type="PROSITE" id="PS00198">
    <property type="entry name" value="4FE4S_FER_1"/>
    <property type="match status" value="1"/>
</dbReference>
<dbReference type="PROSITE" id="PS51379">
    <property type="entry name" value="4FE4S_FER_2"/>
    <property type="match status" value="2"/>
</dbReference>
<evidence type="ECO:0000256" key="1">
    <source>
        <dbReference type="ARBA" id="ARBA00022448"/>
    </source>
</evidence>
<dbReference type="InterPro" id="IPR041657">
    <property type="entry name" value="HTH_17"/>
</dbReference>
<dbReference type="NCBIfam" id="TIGR01764">
    <property type="entry name" value="excise"/>
    <property type="match status" value="1"/>
</dbReference>
<dbReference type="Proteomes" id="UP000184076">
    <property type="component" value="Unassembled WGS sequence"/>
</dbReference>
<proteinExistence type="predicted"/>
<dbReference type="SUPFAM" id="SSF46955">
    <property type="entry name" value="Putative DNA-binding domain"/>
    <property type="match status" value="1"/>
</dbReference>
<evidence type="ECO:0000256" key="3">
    <source>
        <dbReference type="ARBA" id="ARBA00022723"/>
    </source>
</evidence>
<keyword evidence="4" id="KW-0249">Electron transport</keyword>
<keyword evidence="3" id="KW-0479">Metal-binding</keyword>
<keyword evidence="5" id="KW-0408">Iron</keyword>
<dbReference type="EMBL" id="FQVB01000016">
    <property type="protein sequence ID" value="SHF37353.1"/>
    <property type="molecule type" value="Genomic_DNA"/>
</dbReference>
<dbReference type="InterPro" id="IPR010093">
    <property type="entry name" value="SinI_DNA-bd"/>
</dbReference>
<evidence type="ECO:0000256" key="4">
    <source>
        <dbReference type="ARBA" id="ARBA00022982"/>
    </source>
</evidence>
<keyword evidence="1" id="KW-0813">Transport</keyword>
<dbReference type="InterPro" id="IPR009051">
    <property type="entry name" value="Helical_ferredxn"/>
</dbReference>
<accession>A0A1M5B4D1</accession>
<dbReference type="Gene3D" id="1.10.1660.10">
    <property type="match status" value="1"/>
</dbReference>
<dbReference type="GO" id="GO:0046872">
    <property type="term" value="F:metal ion binding"/>
    <property type="evidence" value="ECO:0007669"/>
    <property type="project" value="UniProtKB-KW"/>
</dbReference>